<comment type="caution">
    <text evidence="1">The sequence shown here is derived from an EMBL/GenBank/DDBJ whole genome shotgun (WGS) entry which is preliminary data.</text>
</comment>
<gene>
    <name evidence="1" type="ORF">Ctob_010162</name>
</gene>
<keyword evidence="2" id="KW-1185">Reference proteome</keyword>
<protein>
    <submittedName>
        <fullName evidence="1">Uncharacterized protein</fullName>
    </submittedName>
</protein>
<sequence>MDAYAAFHASALRSGKGRSLLFVPNQYGLGNRLRAMKSTLLLAMLTGRVFHVRWEEPFPLASLVRPERIDWREPEGAPLPRAVPKRLEPGQPTKAHVLCLPYATAPPGGDCARGQSDLSNADLRAAYASVDTLEVHTFTDLYIFLSTNPHYAALLARLEPSCPKRMGCLYKFLFSPQPVVAQRLNALLMGAGTGRPAVAGAIDTQGTTATVAAEEDASGASAGFVGVQVRSRLWRIEGNPFAPPTGARILACMDFWVPPHARVYFTADDDTLYAHARKLWGVRLLADQRGTVFQPWSTGGKVDAATLGADDEAAMVKAFVDWFALQAASRVVYTHQSSFGKTAAESNDAPNVDVNHTRCSQVEAEGQPWQELWEVARTSTITYDTSKVPGARQ</sequence>
<evidence type="ECO:0000313" key="1">
    <source>
        <dbReference type="EMBL" id="KOO25470.1"/>
    </source>
</evidence>
<dbReference type="Gene3D" id="3.40.50.11350">
    <property type="match status" value="1"/>
</dbReference>
<reference evidence="2" key="1">
    <citation type="journal article" date="2015" name="PLoS Genet.">
        <title>Genome Sequence and Transcriptome Analyses of Chrysochromulina tobin: Metabolic Tools for Enhanced Algal Fitness in the Prominent Order Prymnesiales (Haptophyceae).</title>
        <authorList>
            <person name="Hovde B.T."/>
            <person name="Deodato C.R."/>
            <person name="Hunsperger H.M."/>
            <person name="Ryken S.A."/>
            <person name="Yost W."/>
            <person name="Jha R.K."/>
            <person name="Patterson J."/>
            <person name="Monnat R.J. Jr."/>
            <person name="Barlow S.B."/>
            <person name="Starkenburg S.R."/>
            <person name="Cattolico R.A."/>
        </authorList>
    </citation>
    <scope>NUCLEOTIDE SEQUENCE</scope>
    <source>
        <strain evidence="2">CCMP291</strain>
    </source>
</reference>
<dbReference type="AlphaFoldDB" id="A0A0M0JGB4"/>
<proteinExistence type="predicted"/>
<dbReference type="Proteomes" id="UP000037460">
    <property type="component" value="Unassembled WGS sequence"/>
</dbReference>
<organism evidence="1 2">
    <name type="scientific">Chrysochromulina tobinii</name>
    <dbReference type="NCBI Taxonomy" id="1460289"/>
    <lineage>
        <taxon>Eukaryota</taxon>
        <taxon>Haptista</taxon>
        <taxon>Haptophyta</taxon>
        <taxon>Prymnesiophyceae</taxon>
        <taxon>Prymnesiales</taxon>
        <taxon>Chrysochromulinaceae</taxon>
        <taxon>Chrysochromulina</taxon>
    </lineage>
</organism>
<name>A0A0M0JGB4_9EUKA</name>
<accession>A0A0M0JGB4</accession>
<evidence type="ECO:0000313" key="2">
    <source>
        <dbReference type="Proteomes" id="UP000037460"/>
    </source>
</evidence>
<dbReference type="EMBL" id="JWZX01002970">
    <property type="protein sequence ID" value="KOO25470.1"/>
    <property type="molecule type" value="Genomic_DNA"/>
</dbReference>
<dbReference type="OrthoDB" id="428346at2759"/>